<dbReference type="RefSeq" id="WP_212591402.1">
    <property type="nucleotide sequence ID" value="NZ_AP018395.1"/>
</dbReference>
<dbReference type="Proteomes" id="UP001174465">
    <property type="component" value="Unassembled WGS sequence"/>
</dbReference>
<dbReference type="EMBL" id="JAUKZB010000019">
    <property type="protein sequence ID" value="MDO2732292.1"/>
    <property type="molecule type" value="Genomic_DNA"/>
</dbReference>
<comment type="caution">
    <text evidence="2">The sequence shown here is derived from an EMBL/GenBank/DDBJ whole genome shotgun (WGS) entry which is preliminary data.</text>
</comment>
<reference evidence="1" key="3">
    <citation type="submission" date="2023-06" db="EMBL/GenBank/DDBJ databases">
        <title>Deciphering the underlying mechanisms mediating the transmission of blaNDM gene from human to animals in China.</title>
        <authorList>
            <person name="Chen K."/>
            <person name="Chen S."/>
        </authorList>
    </citation>
    <scope>NUCLEOTIDE SEQUENCE</scope>
    <source>
        <strain evidence="1">1199</strain>
    </source>
</reference>
<dbReference type="EMBL" id="JAOVKC010000007">
    <property type="protein sequence ID" value="MCV5621724.1"/>
    <property type="molecule type" value="Genomic_DNA"/>
</dbReference>
<dbReference type="Proteomes" id="UP001208624">
    <property type="component" value="Unassembled WGS sequence"/>
</dbReference>
<accession>A0A9X1ENU7</accession>
<reference evidence="3" key="4">
    <citation type="submission" date="2023-07" db="EMBL/GenBank/DDBJ databases">
        <title>High risk of intestinal colonization with ESBL-producing Escherichia coli among soldiers of military contingents in specific geographic regions.</title>
        <authorList>
            <person name="Literacka E."/>
        </authorList>
    </citation>
    <scope>NUCLEOTIDE SEQUENCE</scope>
    <source>
        <strain evidence="3">33</strain>
    </source>
</reference>
<name>A0A9X1ENU7_ECOLX</name>
<dbReference type="Proteomes" id="UP001247581">
    <property type="component" value="Unassembled WGS sequence"/>
</dbReference>
<dbReference type="Proteomes" id="UP001211064">
    <property type="component" value="Unassembled WGS sequence"/>
</dbReference>
<evidence type="ECO:0000313" key="3">
    <source>
        <dbReference type="EMBL" id="MDO2732292.1"/>
    </source>
</evidence>
<dbReference type="EMBL" id="JANWOR010000472">
    <property type="protein sequence ID" value="MDA4178978.1"/>
    <property type="molecule type" value="Genomic_DNA"/>
</dbReference>
<evidence type="ECO:0000313" key="1">
    <source>
        <dbReference type="EMBL" id="MCV5621724.1"/>
    </source>
</evidence>
<evidence type="ECO:0000313" key="5">
    <source>
        <dbReference type="Proteomes" id="UP001211064"/>
    </source>
</evidence>
<dbReference type="GeneID" id="93779470"/>
<evidence type="ECO:0000313" key="6">
    <source>
        <dbReference type="Proteomes" id="UP001247581"/>
    </source>
</evidence>
<organism evidence="2 5">
    <name type="scientific">Escherichia coli</name>
    <dbReference type="NCBI Taxonomy" id="562"/>
    <lineage>
        <taxon>Bacteria</taxon>
        <taxon>Pseudomonadati</taxon>
        <taxon>Pseudomonadota</taxon>
        <taxon>Gammaproteobacteria</taxon>
        <taxon>Enterobacterales</taxon>
        <taxon>Enterobacteriaceae</taxon>
        <taxon>Escherichia</taxon>
    </lineage>
</organism>
<reference evidence="2" key="2">
    <citation type="submission" date="2022-08" db="EMBL/GenBank/DDBJ databases">
        <title>Genome sequencing of human pathogens.</title>
        <authorList>
            <person name="Cao X."/>
        </authorList>
    </citation>
    <scope>NUCLEOTIDE SEQUENCE</scope>
    <source>
        <strain evidence="2">EC16126</strain>
    </source>
</reference>
<dbReference type="EMBL" id="JANIDP010000059">
    <property type="protein sequence ID" value="MDR6047743.1"/>
    <property type="molecule type" value="Genomic_DNA"/>
</dbReference>
<evidence type="ECO:0000313" key="4">
    <source>
        <dbReference type="EMBL" id="MDR6047743.1"/>
    </source>
</evidence>
<reference evidence="4 6" key="1">
    <citation type="submission" date="2022-07" db="EMBL/GenBank/DDBJ databases">
        <title>The wastewater resistome of Residential Aged Care Facilities indicates a role of antimicrobial stewardship in reducing resistance.</title>
        <authorList>
            <person name="Sapula S."/>
            <person name="Hart B.J."/>
            <person name="Henrietta V."/>
            <person name="Amsalu A."/>
            <person name="Jon W."/>
            <person name="Siderius N."/>
            <person name="Nguyen L."/>
            <person name="Turnidge J."/>
            <person name="Gerber C."/>
        </authorList>
    </citation>
    <scope>NUCLEOTIDE SEQUENCE [LARGE SCALE GENOMIC DNA]</scope>
    <source>
        <strain evidence="4 6">ECA685</strain>
    </source>
</reference>
<proteinExistence type="predicted"/>
<evidence type="ECO:0000313" key="2">
    <source>
        <dbReference type="EMBL" id="MDA4178978.1"/>
    </source>
</evidence>
<sequence length="17" mass="1894">MVLNVVLAGDFDCVRRS</sequence>
<gene>
    <name evidence="4" type="ORF">NQD80_18295</name>
    <name evidence="2" type="ORF">NY836_16555</name>
    <name evidence="1" type="ORF">OFN31_08035</name>
    <name evidence="3" type="ORF">Q2V64_21535</name>
</gene>
<dbReference type="AlphaFoldDB" id="A0A9X1ENU7"/>
<protein>
    <submittedName>
        <fullName evidence="2">Uncharacterized protein</fullName>
    </submittedName>
</protein>